<keyword evidence="3" id="KW-1185">Reference proteome</keyword>
<protein>
    <recommendedName>
        <fullName evidence="5">HK97 gp10 family phage protein</fullName>
    </recommendedName>
</protein>
<reference evidence="1" key="3">
    <citation type="submission" date="2022-12" db="EMBL/GenBank/DDBJ databases">
        <authorList>
            <person name="Sun Q."/>
            <person name="Zhou Y."/>
        </authorList>
    </citation>
    <scope>NUCLEOTIDE SEQUENCE</scope>
    <source>
        <strain evidence="1">CGMCC 1.15034</strain>
    </source>
</reference>
<dbReference type="EMBL" id="BMHC01000021">
    <property type="protein sequence ID" value="GGI31746.1"/>
    <property type="molecule type" value="Genomic_DNA"/>
</dbReference>
<evidence type="ECO:0000313" key="3">
    <source>
        <dbReference type="Proteomes" id="UP000593880"/>
    </source>
</evidence>
<dbReference type="Proteomes" id="UP000593880">
    <property type="component" value="Chromosome"/>
</dbReference>
<reference evidence="1" key="1">
    <citation type="journal article" date="2014" name="Int. J. Syst. Evol. Microbiol.">
        <title>Complete genome sequence of Corynebacterium casei LMG S-19264T (=DSM 44701T), isolated from a smear-ripened cheese.</title>
        <authorList>
            <consortium name="US DOE Joint Genome Institute (JGI-PGF)"/>
            <person name="Walter F."/>
            <person name="Albersmeier A."/>
            <person name="Kalinowski J."/>
            <person name="Ruckert C."/>
        </authorList>
    </citation>
    <scope>NUCLEOTIDE SEQUENCE</scope>
    <source>
        <strain evidence="1">CGMCC 1.15034</strain>
    </source>
</reference>
<dbReference type="AlphaFoldDB" id="A0A410VCT0"/>
<sequence length="152" mass="16502">MTKIGIDLIGNEIADLTTFFEETGNVAAAWRAYSLARQHSRTVPDAIQTEIDRFAAGLAVVAEQAMRAGVDVAHPVTFRPEELGAIWRGDGKADPIGALQRDWRNVSIGAAVARQIENGKKVGAAIEAVAESVPYLNSETVRKAWQKFQRNG</sequence>
<reference evidence="2 3" key="2">
    <citation type="submission" date="2018-06" db="EMBL/GenBank/DDBJ databases">
        <title>Comparative genomics of rhizobia nodulating Arachis hypogaea in China.</title>
        <authorList>
            <person name="Li Y."/>
        </authorList>
    </citation>
    <scope>NUCLEOTIDE SEQUENCE [LARGE SCALE GENOMIC DNA]</scope>
    <source>
        <strain evidence="2 3">CCBAU 51658</strain>
    </source>
</reference>
<organism evidence="1 4">
    <name type="scientific">Bradyrhizobium guangdongense</name>
    <dbReference type="NCBI Taxonomy" id="1325090"/>
    <lineage>
        <taxon>Bacteria</taxon>
        <taxon>Pseudomonadati</taxon>
        <taxon>Pseudomonadota</taxon>
        <taxon>Alphaproteobacteria</taxon>
        <taxon>Hyphomicrobiales</taxon>
        <taxon>Nitrobacteraceae</taxon>
        <taxon>Bradyrhizobium</taxon>
    </lineage>
</organism>
<evidence type="ECO:0000313" key="1">
    <source>
        <dbReference type="EMBL" id="GGI31746.1"/>
    </source>
</evidence>
<gene>
    <name evidence="1" type="ORF">GCM10010987_65950</name>
    <name evidence="2" type="ORF">XH86_30220</name>
</gene>
<evidence type="ECO:0000313" key="4">
    <source>
        <dbReference type="Proteomes" id="UP000625079"/>
    </source>
</evidence>
<dbReference type="Proteomes" id="UP000625079">
    <property type="component" value="Unassembled WGS sequence"/>
</dbReference>
<name>A0A410VCT0_9BRAD</name>
<dbReference type="RefSeq" id="WP_128968124.1">
    <property type="nucleotide sequence ID" value="NZ_BMHC01000021.1"/>
</dbReference>
<proteinExistence type="predicted"/>
<accession>A0A410VCT0</accession>
<dbReference type="EMBL" id="CP030057">
    <property type="protein sequence ID" value="QOZ62546.1"/>
    <property type="molecule type" value="Genomic_DNA"/>
</dbReference>
<dbReference type="OrthoDB" id="8246146at2"/>
<evidence type="ECO:0008006" key="5">
    <source>
        <dbReference type="Google" id="ProtNLM"/>
    </source>
</evidence>
<evidence type="ECO:0000313" key="2">
    <source>
        <dbReference type="EMBL" id="QOZ62546.1"/>
    </source>
</evidence>